<dbReference type="STRING" id="1121942.SAMN02745148_00132"/>
<evidence type="ECO:0000313" key="2">
    <source>
        <dbReference type="Proteomes" id="UP000184346"/>
    </source>
</evidence>
<proteinExistence type="predicted"/>
<accession>A0A1M4SJ14</accession>
<name>A0A1M4SJ14_9GAMM</name>
<keyword evidence="2" id="KW-1185">Reference proteome</keyword>
<dbReference type="RefSeq" id="WP_072818657.1">
    <property type="nucleotide sequence ID" value="NZ_FQUJ01000002.1"/>
</dbReference>
<dbReference type="Proteomes" id="UP000184346">
    <property type="component" value="Unassembled WGS sequence"/>
</dbReference>
<dbReference type="InterPro" id="IPR049204">
    <property type="entry name" value="DUF6858"/>
</dbReference>
<gene>
    <name evidence="1" type="ORF">SAMN02745148_00132</name>
</gene>
<sequence length="137" mass="15544">MQTTLFMDKYPTHHLDLPKAATPFESVDAIIDFFHDKVEQDPRACQIAVFDHYAHTRSLPEGEIAEDIRAAKHLVFCFGLKLPNPLAMAPRPRSIGVCELEDRFVITFLEAPNPIMNETMREWVGELVKIGPVSPSR</sequence>
<evidence type="ECO:0000313" key="1">
    <source>
        <dbReference type="EMBL" id="SHE32200.1"/>
    </source>
</evidence>
<dbReference type="AlphaFoldDB" id="A0A1M4SJ14"/>
<reference evidence="1 2" key="1">
    <citation type="submission" date="2016-11" db="EMBL/GenBank/DDBJ databases">
        <authorList>
            <person name="Jaros S."/>
            <person name="Januszkiewicz K."/>
            <person name="Wedrychowicz H."/>
        </authorList>
    </citation>
    <scope>NUCLEOTIDE SEQUENCE [LARGE SCALE GENOMIC DNA]</scope>
    <source>
        <strain evidence="1 2">DSM 19980</strain>
    </source>
</reference>
<dbReference type="Pfam" id="PF21651">
    <property type="entry name" value="DUF6858"/>
    <property type="match status" value="1"/>
</dbReference>
<dbReference type="OrthoDB" id="597829at2"/>
<dbReference type="EMBL" id="FQUJ01000002">
    <property type="protein sequence ID" value="SHE32200.1"/>
    <property type="molecule type" value="Genomic_DNA"/>
</dbReference>
<protein>
    <submittedName>
        <fullName evidence="1">Uncharacterized protein</fullName>
    </submittedName>
</protein>
<organism evidence="1 2">
    <name type="scientific">Modicisalibacter ilicicola DSM 19980</name>
    <dbReference type="NCBI Taxonomy" id="1121942"/>
    <lineage>
        <taxon>Bacteria</taxon>
        <taxon>Pseudomonadati</taxon>
        <taxon>Pseudomonadota</taxon>
        <taxon>Gammaproteobacteria</taxon>
        <taxon>Oceanospirillales</taxon>
        <taxon>Halomonadaceae</taxon>
        <taxon>Modicisalibacter</taxon>
    </lineage>
</organism>